<reference evidence="12 13" key="1">
    <citation type="submission" date="2016-10" db="EMBL/GenBank/DDBJ databases">
        <authorList>
            <person name="de Groot N.N."/>
        </authorList>
    </citation>
    <scope>NUCLEOTIDE SEQUENCE [LARGE SCALE GENOMIC DNA]</scope>
    <source>
        <strain evidence="12 13">DSM 797</strain>
    </source>
</reference>
<dbReference type="UniPathway" id="UPA00238"/>
<keyword evidence="13" id="KW-1185">Reference proteome</keyword>
<dbReference type="SUPFAM" id="SSF75005">
    <property type="entry name" value="Arabinanase/levansucrase/invertase"/>
    <property type="match status" value="1"/>
</dbReference>
<evidence type="ECO:0000256" key="4">
    <source>
        <dbReference type="ARBA" id="ARBA00019623"/>
    </source>
</evidence>
<comment type="pathway">
    <text evidence="1 9">Glycan biosynthesis; sucrose metabolism.</text>
</comment>
<feature type="domain" description="Glycosyl hydrolase family 32 N-terminal" evidence="10">
    <location>
        <begin position="33"/>
        <end position="343"/>
    </location>
</feature>
<dbReference type="RefSeq" id="WP_092721740.1">
    <property type="nucleotide sequence ID" value="NZ_FNGW01000001.1"/>
</dbReference>
<evidence type="ECO:0000259" key="11">
    <source>
        <dbReference type="Pfam" id="PF08244"/>
    </source>
</evidence>
<dbReference type="PROSITE" id="PS00609">
    <property type="entry name" value="GLYCOSYL_HYDROL_F32"/>
    <property type="match status" value="1"/>
</dbReference>
<evidence type="ECO:0000256" key="5">
    <source>
        <dbReference type="ARBA" id="ARBA00022801"/>
    </source>
</evidence>
<dbReference type="SUPFAM" id="SSF49899">
    <property type="entry name" value="Concanavalin A-like lectins/glucanases"/>
    <property type="match status" value="1"/>
</dbReference>
<keyword evidence="9" id="KW-0963">Cytoplasm</keyword>
<dbReference type="Gene3D" id="2.115.10.20">
    <property type="entry name" value="Glycosyl hydrolase domain, family 43"/>
    <property type="match status" value="1"/>
</dbReference>
<evidence type="ECO:0000256" key="2">
    <source>
        <dbReference type="ARBA" id="ARBA00009902"/>
    </source>
</evidence>
<keyword evidence="6 8" id="KW-0326">Glycosidase</keyword>
<dbReference type="PANTHER" id="PTHR43101:SF1">
    <property type="entry name" value="BETA-FRUCTOSIDASE"/>
    <property type="match status" value="1"/>
</dbReference>
<protein>
    <recommendedName>
        <fullName evidence="4 8">Sucrose-6-phosphate hydrolase</fullName>
        <ecNumber evidence="3 8">3.2.1.26</ecNumber>
    </recommendedName>
    <alternativeName>
        <fullName evidence="7 9">Invertase</fullName>
    </alternativeName>
</protein>
<comment type="similarity">
    <text evidence="2 8">Belongs to the glycosyl hydrolase 32 family.</text>
</comment>
<dbReference type="InterPro" id="IPR013320">
    <property type="entry name" value="ConA-like_dom_sf"/>
</dbReference>
<dbReference type="InterPro" id="IPR006232">
    <property type="entry name" value="Suc6P_hydrolase"/>
</dbReference>
<dbReference type="CDD" id="cd18623">
    <property type="entry name" value="GH32_ScrB-like"/>
    <property type="match status" value="1"/>
</dbReference>
<comment type="function">
    <text evidence="9">Enables the bacterium to metabolize sucrose as a sole carbon source.</text>
</comment>
<dbReference type="Pfam" id="PF00251">
    <property type="entry name" value="Glyco_hydro_32N"/>
    <property type="match status" value="1"/>
</dbReference>
<dbReference type="AlphaFoldDB" id="A0A1G9I114"/>
<evidence type="ECO:0000259" key="10">
    <source>
        <dbReference type="Pfam" id="PF00251"/>
    </source>
</evidence>
<dbReference type="InterPro" id="IPR013148">
    <property type="entry name" value="Glyco_hydro_32_N"/>
</dbReference>
<comment type="catalytic activity">
    <reaction evidence="8">
        <text>Hydrolysis of terminal non-reducing beta-D-fructofuranoside residues in beta-D-fructofuranosides.</text>
        <dbReference type="EC" id="3.2.1.26"/>
    </reaction>
</comment>
<evidence type="ECO:0000256" key="8">
    <source>
        <dbReference type="RuleBase" id="RU362110"/>
    </source>
</evidence>
<dbReference type="InterPro" id="IPR051214">
    <property type="entry name" value="GH32_Enzymes"/>
</dbReference>
<comment type="subcellular location">
    <subcellularLocation>
        <location evidence="9">Cytoplasm</location>
    </subcellularLocation>
</comment>
<evidence type="ECO:0000256" key="1">
    <source>
        <dbReference type="ARBA" id="ARBA00004914"/>
    </source>
</evidence>
<dbReference type="EMBL" id="FNGW01000001">
    <property type="protein sequence ID" value="SDL18928.1"/>
    <property type="molecule type" value="Genomic_DNA"/>
</dbReference>
<dbReference type="Proteomes" id="UP000199068">
    <property type="component" value="Unassembled WGS sequence"/>
</dbReference>
<evidence type="ECO:0000256" key="6">
    <source>
        <dbReference type="ARBA" id="ARBA00023295"/>
    </source>
</evidence>
<evidence type="ECO:0000256" key="3">
    <source>
        <dbReference type="ARBA" id="ARBA00012758"/>
    </source>
</evidence>
<dbReference type="InterPro" id="IPR001362">
    <property type="entry name" value="Glyco_hydro_32"/>
</dbReference>
<accession>A0A1G9I114</accession>
<evidence type="ECO:0000256" key="9">
    <source>
        <dbReference type="RuleBase" id="RU365015"/>
    </source>
</evidence>
<feature type="domain" description="Glycosyl hydrolase family 32 C-terminal" evidence="11">
    <location>
        <begin position="425"/>
        <end position="462"/>
    </location>
</feature>
<gene>
    <name evidence="12" type="ORF">SAMN04515677_10164</name>
</gene>
<dbReference type="InterPro" id="IPR013189">
    <property type="entry name" value="Glyco_hydro_32_C"/>
</dbReference>
<organism evidence="12 13">
    <name type="scientific">Romboutsia lituseburensis DSM 797</name>
    <dbReference type="NCBI Taxonomy" id="1121325"/>
    <lineage>
        <taxon>Bacteria</taxon>
        <taxon>Bacillati</taxon>
        <taxon>Bacillota</taxon>
        <taxon>Clostridia</taxon>
        <taxon>Peptostreptococcales</taxon>
        <taxon>Peptostreptococcaceae</taxon>
        <taxon>Romboutsia</taxon>
    </lineage>
</organism>
<proteinExistence type="inferred from homology"/>
<dbReference type="InterPro" id="IPR018053">
    <property type="entry name" value="Glyco_hydro_32_AS"/>
</dbReference>
<dbReference type="STRING" id="1121325.SAMN04515677_10164"/>
<evidence type="ECO:0000313" key="12">
    <source>
        <dbReference type="EMBL" id="SDL18928.1"/>
    </source>
</evidence>
<dbReference type="GO" id="GO:0005985">
    <property type="term" value="P:sucrose metabolic process"/>
    <property type="evidence" value="ECO:0007669"/>
    <property type="project" value="UniProtKB-UniPathway"/>
</dbReference>
<dbReference type="InterPro" id="IPR023296">
    <property type="entry name" value="Glyco_hydro_beta-prop_sf"/>
</dbReference>
<dbReference type="EC" id="3.2.1.26" evidence="3 8"/>
<dbReference type="GO" id="GO:0005737">
    <property type="term" value="C:cytoplasm"/>
    <property type="evidence" value="ECO:0007669"/>
    <property type="project" value="UniProtKB-SubCell"/>
</dbReference>
<keyword evidence="5 8" id="KW-0378">Hydrolase</keyword>
<dbReference type="PANTHER" id="PTHR43101">
    <property type="entry name" value="BETA-FRUCTOSIDASE"/>
    <property type="match status" value="1"/>
</dbReference>
<keyword evidence="9" id="KW-0119">Carbohydrate metabolism</keyword>
<name>A0A1G9I114_9FIRM</name>
<sequence>MNSLNRDLKRLVKTVENCEGEKVKSDYWRLNFHLMPPVGWLNDPNGLCEFNGCYHIFYQYSPFDEKGGLKLWGQYITSDFINWKNKGAKVFADQPYDCHGAYSGSTIVHDSKMNIFYTGNVKHRGKYDYINSGRGHNTILLVSEDGENFTDKRLIMTNSDYPDNMTCHVRDPKVFKENDKFYMVLGARDKNDIGQVLVFESKDMINWENINVIKSEAKFGYMWECPDLFKIEEKTVLLISPQGIEADGFKYNNVYQSGYYFLEGDYKTKNYKLSNFEEIDRGFDFYAPQTFLDSKGRRLLIGWMGLPDIEDVYSNPTTEYGWQHALTVPRELKVVKNKLTQLPIDELKNLRKNCKNIKVEKSIEDKAYNTFDLVANIENCESLEIIIKDCACLNYKKQENLFTLSFIGGGYGRKDRSADLDSLKNLRVLCDTSSLEIFINDGEEVFTTRFYPTKDKEGIKVSGEYLNCNLHIYEMEAFNIEN</sequence>
<dbReference type="GO" id="GO:0004564">
    <property type="term" value="F:beta-fructofuranosidase activity"/>
    <property type="evidence" value="ECO:0007669"/>
    <property type="project" value="UniProtKB-EC"/>
</dbReference>
<evidence type="ECO:0000313" key="13">
    <source>
        <dbReference type="Proteomes" id="UP000199068"/>
    </source>
</evidence>
<dbReference type="NCBIfam" id="TIGR01322">
    <property type="entry name" value="scrB_fam"/>
    <property type="match status" value="1"/>
</dbReference>
<dbReference type="Pfam" id="PF08244">
    <property type="entry name" value="Glyco_hydro_32C"/>
    <property type="match status" value="1"/>
</dbReference>
<dbReference type="Gene3D" id="2.60.120.560">
    <property type="entry name" value="Exo-inulinase, domain 1"/>
    <property type="match status" value="1"/>
</dbReference>
<dbReference type="SMART" id="SM00640">
    <property type="entry name" value="Glyco_32"/>
    <property type="match status" value="1"/>
</dbReference>
<evidence type="ECO:0000256" key="7">
    <source>
        <dbReference type="ARBA" id="ARBA00033367"/>
    </source>
</evidence>